<dbReference type="InterPro" id="IPR000485">
    <property type="entry name" value="AsnC-type_HTH_dom"/>
</dbReference>
<organism evidence="5 6">
    <name type="scientific">Shimazuella alba</name>
    <dbReference type="NCBI Taxonomy" id="2690964"/>
    <lineage>
        <taxon>Bacteria</taxon>
        <taxon>Bacillati</taxon>
        <taxon>Bacillota</taxon>
        <taxon>Bacilli</taxon>
        <taxon>Bacillales</taxon>
        <taxon>Thermoactinomycetaceae</taxon>
        <taxon>Shimazuella</taxon>
    </lineage>
</organism>
<gene>
    <name evidence="5" type="ORF">GSM42_04460</name>
</gene>
<dbReference type="Proteomes" id="UP000430692">
    <property type="component" value="Unassembled WGS sequence"/>
</dbReference>
<keyword evidence="1" id="KW-0805">Transcription regulation</keyword>
<dbReference type="PANTHER" id="PTHR30154">
    <property type="entry name" value="LEUCINE-RESPONSIVE REGULATORY PROTEIN"/>
    <property type="match status" value="1"/>
</dbReference>
<evidence type="ECO:0000256" key="2">
    <source>
        <dbReference type="ARBA" id="ARBA00023125"/>
    </source>
</evidence>
<dbReference type="InterPro" id="IPR036388">
    <property type="entry name" value="WH-like_DNA-bd_sf"/>
</dbReference>
<comment type="caution">
    <text evidence="5">The sequence shown here is derived from an EMBL/GenBank/DDBJ whole genome shotgun (WGS) entry which is preliminary data.</text>
</comment>
<dbReference type="PRINTS" id="PR00033">
    <property type="entry name" value="HTHASNC"/>
</dbReference>
<protein>
    <submittedName>
        <fullName evidence="5">Winged helix-turn-helix transcriptional regulator</fullName>
    </submittedName>
</protein>
<sequence length="148" mass="17185">MGKDLIDKTDQKIMKLLQQDARMPLAKISQLISMSSPSVKERITKLEEKGIITGYRATFDLDKLDRGMTTFVMLKTEKCQRFIELCRKSKWITDLYRISGEYNFLLKIQTNSLLELKEIQNDLMEYGPSKSFIGMEQLISNQVDISYS</sequence>
<dbReference type="PANTHER" id="PTHR30154:SF20">
    <property type="entry name" value="LEUCINE-RESPONSIVE REGULATORY PROTEIN"/>
    <property type="match status" value="1"/>
</dbReference>
<dbReference type="SMART" id="SM00344">
    <property type="entry name" value="HTH_ASNC"/>
    <property type="match status" value="1"/>
</dbReference>
<dbReference type="Pfam" id="PF13412">
    <property type="entry name" value="HTH_24"/>
    <property type="match status" value="1"/>
</dbReference>
<accession>A0A6I4VNA7</accession>
<name>A0A6I4VNA7_9BACL</name>
<dbReference type="SUPFAM" id="SSF46785">
    <property type="entry name" value="Winged helix' DNA-binding domain"/>
    <property type="match status" value="1"/>
</dbReference>
<keyword evidence="6" id="KW-1185">Reference proteome</keyword>
<dbReference type="Gene3D" id="3.30.70.920">
    <property type="match status" value="1"/>
</dbReference>
<dbReference type="GO" id="GO:0005829">
    <property type="term" value="C:cytosol"/>
    <property type="evidence" value="ECO:0007669"/>
    <property type="project" value="TreeGrafter"/>
</dbReference>
<dbReference type="PROSITE" id="PS50956">
    <property type="entry name" value="HTH_ASNC_2"/>
    <property type="match status" value="1"/>
</dbReference>
<proteinExistence type="predicted"/>
<keyword evidence="2" id="KW-0238">DNA-binding</keyword>
<dbReference type="GO" id="GO:0043565">
    <property type="term" value="F:sequence-specific DNA binding"/>
    <property type="evidence" value="ECO:0007669"/>
    <property type="project" value="InterPro"/>
</dbReference>
<dbReference type="Gene3D" id="1.10.10.10">
    <property type="entry name" value="Winged helix-like DNA-binding domain superfamily/Winged helix DNA-binding domain"/>
    <property type="match status" value="1"/>
</dbReference>
<feature type="domain" description="HTH asnC-type" evidence="4">
    <location>
        <begin position="6"/>
        <end position="69"/>
    </location>
</feature>
<dbReference type="InterPro" id="IPR036390">
    <property type="entry name" value="WH_DNA-bd_sf"/>
</dbReference>
<evidence type="ECO:0000313" key="5">
    <source>
        <dbReference type="EMBL" id="MXQ52997.1"/>
    </source>
</evidence>
<evidence type="ECO:0000313" key="6">
    <source>
        <dbReference type="Proteomes" id="UP000430692"/>
    </source>
</evidence>
<dbReference type="GO" id="GO:0043200">
    <property type="term" value="P:response to amino acid"/>
    <property type="evidence" value="ECO:0007669"/>
    <property type="project" value="TreeGrafter"/>
</dbReference>
<dbReference type="InterPro" id="IPR011008">
    <property type="entry name" value="Dimeric_a/b-barrel"/>
</dbReference>
<dbReference type="RefSeq" id="WP_160800331.1">
    <property type="nucleotide sequence ID" value="NZ_WUUL01000002.1"/>
</dbReference>
<dbReference type="EMBL" id="WUUL01000002">
    <property type="protein sequence ID" value="MXQ52997.1"/>
    <property type="molecule type" value="Genomic_DNA"/>
</dbReference>
<evidence type="ECO:0000256" key="1">
    <source>
        <dbReference type="ARBA" id="ARBA00023015"/>
    </source>
</evidence>
<dbReference type="SUPFAM" id="SSF54909">
    <property type="entry name" value="Dimeric alpha+beta barrel"/>
    <property type="match status" value="1"/>
</dbReference>
<dbReference type="AlphaFoldDB" id="A0A6I4VNA7"/>
<dbReference type="InterPro" id="IPR019888">
    <property type="entry name" value="Tscrpt_reg_AsnC-like"/>
</dbReference>
<evidence type="ECO:0000259" key="4">
    <source>
        <dbReference type="PROSITE" id="PS50956"/>
    </source>
</evidence>
<evidence type="ECO:0000256" key="3">
    <source>
        <dbReference type="ARBA" id="ARBA00023163"/>
    </source>
</evidence>
<keyword evidence="3" id="KW-0804">Transcription</keyword>
<reference evidence="5 6" key="1">
    <citation type="submission" date="2019-12" db="EMBL/GenBank/DDBJ databases">
        <title>Whole-genome analyses of novel actinobacteria.</title>
        <authorList>
            <person name="Sahin N."/>
            <person name="Saygin H."/>
        </authorList>
    </citation>
    <scope>NUCLEOTIDE SEQUENCE [LARGE SCALE GENOMIC DNA]</scope>
    <source>
        <strain evidence="5 6">KC615</strain>
    </source>
</reference>